<evidence type="ECO:0000313" key="9">
    <source>
        <dbReference type="Proteomes" id="UP000053149"/>
    </source>
</evidence>
<gene>
    <name evidence="8" type="ORF">N339_03118</name>
</gene>
<keyword evidence="2 5" id="KW-0812">Transmembrane</keyword>
<dbReference type="InterPro" id="IPR020846">
    <property type="entry name" value="MFS_dom"/>
</dbReference>
<name>A0A093CUB8_9AVES</name>
<keyword evidence="9" id="KW-1185">Reference proteome</keyword>
<feature type="transmembrane region" description="Helical" evidence="5">
    <location>
        <begin position="152"/>
        <end position="173"/>
    </location>
</feature>
<dbReference type="PROSITE" id="PS50850">
    <property type="entry name" value="MFS"/>
    <property type="match status" value="1"/>
</dbReference>
<dbReference type="EMBL" id="KL248652">
    <property type="protein sequence ID" value="KFV16494.1"/>
    <property type="molecule type" value="Genomic_DNA"/>
</dbReference>
<keyword evidence="6" id="KW-0732">Signal</keyword>
<keyword evidence="4 5" id="KW-0472">Membrane</keyword>
<reference evidence="8 9" key="1">
    <citation type="submission" date="2014-04" db="EMBL/GenBank/DDBJ databases">
        <title>Genome evolution of avian class.</title>
        <authorList>
            <person name="Zhang G."/>
            <person name="Li C."/>
        </authorList>
    </citation>
    <scope>NUCLEOTIDE SEQUENCE [LARGE SCALE GENOMIC DNA]</scope>
    <source>
        <strain evidence="8">BGI_N339</strain>
    </source>
</reference>
<comment type="subcellular location">
    <subcellularLocation>
        <location evidence="1">Membrane</location>
        <topology evidence="1">Multi-pass membrane protein</topology>
    </subcellularLocation>
</comment>
<dbReference type="PANTHER" id="PTHR24064">
    <property type="entry name" value="SOLUTE CARRIER FAMILY 22 MEMBER"/>
    <property type="match status" value="1"/>
</dbReference>
<evidence type="ECO:0000256" key="2">
    <source>
        <dbReference type="ARBA" id="ARBA00022692"/>
    </source>
</evidence>
<feature type="transmembrane region" description="Helical" evidence="5">
    <location>
        <begin position="124"/>
        <end position="143"/>
    </location>
</feature>
<feature type="domain" description="Major facilitator superfamily (MFS) profile" evidence="7">
    <location>
        <begin position="16"/>
        <end position="501"/>
    </location>
</feature>
<dbReference type="GO" id="GO:0022857">
    <property type="term" value="F:transmembrane transporter activity"/>
    <property type="evidence" value="ECO:0007669"/>
    <property type="project" value="InterPro"/>
</dbReference>
<feature type="chain" id="PRO_5001883273" evidence="6">
    <location>
        <begin position="22"/>
        <end position="512"/>
    </location>
</feature>
<organism evidence="8 9">
    <name type="scientific">Pterocles gutturalis</name>
    <name type="common">yellow-throated sandgrouse</name>
    <dbReference type="NCBI Taxonomy" id="240206"/>
    <lineage>
        <taxon>Eukaryota</taxon>
        <taxon>Metazoa</taxon>
        <taxon>Chordata</taxon>
        <taxon>Craniata</taxon>
        <taxon>Vertebrata</taxon>
        <taxon>Euteleostomi</taxon>
        <taxon>Archelosauria</taxon>
        <taxon>Archosauria</taxon>
        <taxon>Dinosauria</taxon>
        <taxon>Saurischia</taxon>
        <taxon>Theropoda</taxon>
        <taxon>Coelurosauria</taxon>
        <taxon>Aves</taxon>
        <taxon>Neognathae</taxon>
        <taxon>Neoaves</taxon>
        <taxon>Columbimorphae</taxon>
        <taxon>Pterocliformes</taxon>
        <taxon>Pteroclidae</taxon>
        <taxon>Pterocles</taxon>
    </lineage>
</organism>
<feature type="non-terminal residue" evidence="8">
    <location>
        <position position="512"/>
    </location>
</feature>
<dbReference type="Gene3D" id="1.20.1250.20">
    <property type="entry name" value="MFS general substrate transporter like domains"/>
    <property type="match status" value="1"/>
</dbReference>
<dbReference type="InterPro" id="IPR005828">
    <property type="entry name" value="MFS_sugar_transport-like"/>
</dbReference>
<evidence type="ECO:0000256" key="6">
    <source>
        <dbReference type="SAM" id="SignalP"/>
    </source>
</evidence>
<dbReference type="GO" id="GO:0016020">
    <property type="term" value="C:membrane"/>
    <property type="evidence" value="ECO:0007669"/>
    <property type="project" value="UniProtKB-SubCell"/>
</dbReference>
<feature type="signal peptide" evidence="6">
    <location>
        <begin position="1"/>
        <end position="21"/>
    </location>
</feature>
<feature type="transmembrane region" description="Helical" evidence="5">
    <location>
        <begin position="179"/>
        <end position="201"/>
    </location>
</feature>
<dbReference type="Pfam" id="PF00083">
    <property type="entry name" value="Sugar_tr"/>
    <property type="match status" value="1"/>
</dbReference>
<feature type="transmembrane region" description="Helical" evidence="5">
    <location>
        <begin position="479"/>
        <end position="496"/>
    </location>
</feature>
<feature type="transmembrane region" description="Helical" evidence="5">
    <location>
        <begin position="330"/>
        <end position="348"/>
    </location>
</feature>
<feature type="transmembrane region" description="Helical" evidence="5">
    <location>
        <begin position="360"/>
        <end position="384"/>
    </location>
</feature>
<accession>A0A093CUB8</accession>
<dbReference type="Proteomes" id="UP000053149">
    <property type="component" value="Unassembled WGS sequence"/>
</dbReference>
<feature type="transmembrane region" description="Helical" evidence="5">
    <location>
        <begin position="391"/>
        <end position="407"/>
    </location>
</feature>
<sequence length="512" mass="57045">GMGRFQVASALLLALPVLMMASHNLLQNFTAATSDHRCRLRWEANATGLDLQDLVKVSVPRGERCQRFVTPQWWLLEVNGSAPNSSWPETEPCRDGWTYDRSVFTSTIITEWDLVCSSRGLKQLAQSLYMAGVLVGGIVFGGLSDKFGRRSLLIWCYLQMGVMGTCSSFSPTFTVYCLFRFLTGMAFSGVVLNSVCLCMWPPPAPRGWGPPRAMGTFMGYCYTTGQFLLAGIAYAVPDWRWLQLAVSLPFFCFFLYSWWLTESARWLVMVGKSQQALKELQRVARINGKKEEGDKLDIETLRSYMQKEMASSKSRHTALDLVRTPVVRRISCCLCFVWFSTSFAYYGIAMDLQNFDFNIYVIQLIFGAVDIPAKLLSILTITFVGRRFTQSTTLILAGLAILANVLVPRDLRTLRTALAVFGKGCLAASFNCVFLYTGELYPTVIRQTGMGLANTMSRLGSITAPLVKMVGEVFPTLPFIIYGAAPVVSGLVAIFLPETRDMALPETVEEVE</sequence>
<dbReference type="SUPFAM" id="SSF103473">
    <property type="entry name" value="MFS general substrate transporter"/>
    <property type="match status" value="1"/>
</dbReference>
<feature type="transmembrane region" description="Helical" evidence="5">
    <location>
        <begin position="213"/>
        <end position="235"/>
    </location>
</feature>
<evidence type="ECO:0000313" key="8">
    <source>
        <dbReference type="EMBL" id="KFV16494.1"/>
    </source>
</evidence>
<feature type="non-terminal residue" evidence="8">
    <location>
        <position position="1"/>
    </location>
</feature>
<evidence type="ECO:0000259" key="7">
    <source>
        <dbReference type="PROSITE" id="PS50850"/>
    </source>
</evidence>
<evidence type="ECO:0000256" key="4">
    <source>
        <dbReference type="ARBA" id="ARBA00023136"/>
    </source>
</evidence>
<evidence type="ECO:0000256" key="1">
    <source>
        <dbReference type="ARBA" id="ARBA00004141"/>
    </source>
</evidence>
<proteinExistence type="predicted"/>
<protein>
    <submittedName>
        <fullName evidence="8">Solute carrier family 22 member 6-A</fullName>
    </submittedName>
</protein>
<dbReference type="AlphaFoldDB" id="A0A093CUB8"/>
<dbReference type="FunFam" id="1.20.1250.20:FF:000023">
    <property type="entry name" value="Solute carrier family 22 member 6"/>
    <property type="match status" value="1"/>
</dbReference>
<feature type="transmembrane region" description="Helical" evidence="5">
    <location>
        <begin position="241"/>
        <end position="259"/>
    </location>
</feature>
<dbReference type="InterPro" id="IPR036259">
    <property type="entry name" value="MFS_trans_sf"/>
</dbReference>
<evidence type="ECO:0000256" key="3">
    <source>
        <dbReference type="ARBA" id="ARBA00022989"/>
    </source>
</evidence>
<evidence type="ECO:0000256" key="5">
    <source>
        <dbReference type="SAM" id="Phobius"/>
    </source>
</evidence>
<keyword evidence="3 5" id="KW-1133">Transmembrane helix</keyword>